<protein>
    <submittedName>
        <fullName evidence="2">Uncharacterized protein</fullName>
    </submittedName>
</protein>
<evidence type="ECO:0000256" key="1">
    <source>
        <dbReference type="ARBA" id="ARBA00009947"/>
    </source>
</evidence>
<dbReference type="InterPro" id="IPR037231">
    <property type="entry name" value="NAP-like_sf"/>
</dbReference>
<dbReference type="SUPFAM" id="SSF143113">
    <property type="entry name" value="NAP-like"/>
    <property type="match status" value="1"/>
</dbReference>
<keyword evidence="3" id="KW-1185">Reference proteome</keyword>
<accession>A0A564YCU0</accession>
<dbReference type="Proteomes" id="UP000321570">
    <property type="component" value="Unassembled WGS sequence"/>
</dbReference>
<sequence>MSGYEINFYFHKNEWFTNHCITREYHFREKGRSVVCVTIIEWNKGMCLFDNGKDVSEDGFSNRSGFFSWLQFERKAVGDTIGNYIKEELWPNPLKYYLNTEPK</sequence>
<dbReference type="AlphaFoldDB" id="A0A564YCU0"/>
<dbReference type="GO" id="GO:0005634">
    <property type="term" value="C:nucleus"/>
    <property type="evidence" value="ECO:0007669"/>
    <property type="project" value="InterPro"/>
</dbReference>
<name>A0A564YCU0_HYMDI</name>
<dbReference type="GO" id="GO:0006334">
    <property type="term" value="P:nucleosome assembly"/>
    <property type="evidence" value="ECO:0007669"/>
    <property type="project" value="InterPro"/>
</dbReference>
<dbReference type="InterPro" id="IPR002164">
    <property type="entry name" value="NAP_family"/>
</dbReference>
<organism evidence="2 3">
    <name type="scientific">Hymenolepis diminuta</name>
    <name type="common">Rat tapeworm</name>
    <dbReference type="NCBI Taxonomy" id="6216"/>
    <lineage>
        <taxon>Eukaryota</taxon>
        <taxon>Metazoa</taxon>
        <taxon>Spiralia</taxon>
        <taxon>Lophotrochozoa</taxon>
        <taxon>Platyhelminthes</taxon>
        <taxon>Cestoda</taxon>
        <taxon>Eucestoda</taxon>
        <taxon>Cyclophyllidea</taxon>
        <taxon>Hymenolepididae</taxon>
        <taxon>Hymenolepis</taxon>
    </lineage>
</organism>
<reference evidence="2 3" key="1">
    <citation type="submission" date="2019-07" db="EMBL/GenBank/DDBJ databases">
        <authorList>
            <person name="Jastrzebski P J."/>
            <person name="Paukszto L."/>
            <person name="Jastrzebski P J."/>
        </authorList>
    </citation>
    <scope>NUCLEOTIDE SEQUENCE [LARGE SCALE GENOMIC DNA]</scope>
    <source>
        <strain evidence="2 3">WMS-il1</strain>
    </source>
</reference>
<evidence type="ECO:0000313" key="3">
    <source>
        <dbReference type="Proteomes" id="UP000321570"/>
    </source>
</evidence>
<dbReference type="EMBL" id="CABIJS010000155">
    <property type="protein sequence ID" value="VUZ45097.1"/>
    <property type="molecule type" value="Genomic_DNA"/>
</dbReference>
<gene>
    <name evidence="2" type="ORF">WMSIL1_LOCUS5091</name>
</gene>
<dbReference type="PANTHER" id="PTHR11875">
    <property type="entry name" value="TESTIS-SPECIFIC Y-ENCODED PROTEIN"/>
    <property type="match status" value="1"/>
</dbReference>
<dbReference type="Gene3D" id="3.30.1120.90">
    <property type="entry name" value="Nucleosome assembly protein"/>
    <property type="match status" value="1"/>
</dbReference>
<evidence type="ECO:0000313" key="2">
    <source>
        <dbReference type="EMBL" id="VUZ45097.1"/>
    </source>
</evidence>
<proteinExistence type="inferred from homology"/>
<comment type="similarity">
    <text evidence="1">Belongs to the nucleosome assembly protein (NAP) family.</text>
</comment>